<accession>M8BPP3</accession>
<reference evidence="1" key="1">
    <citation type="submission" date="2015-06" db="UniProtKB">
        <authorList>
            <consortium name="EnsemblPlants"/>
        </authorList>
    </citation>
    <scope>IDENTIFICATION</scope>
</reference>
<dbReference type="AlphaFoldDB" id="M8BPP3"/>
<evidence type="ECO:0008006" key="2">
    <source>
        <dbReference type="Google" id="ProtNLM"/>
    </source>
</evidence>
<protein>
    <recommendedName>
        <fullName evidence="2">F-box associated domain-containing protein</fullName>
    </recommendedName>
</protein>
<proteinExistence type="predicted"/>
<dbReference type="EnsemblPlants" id="EMT23753">
    <property type="protein sequence ID" value="EMT23753"/>
    <property type="gene ID" value="F775_13867"/>
</dbReference>
<organism evidence="1">
    <name type="scientific">Aegilops tauschii</name>
    <name type="common">Tausch's goatgrass</name>
    <name type="synonym">Aegilops squarrosa</name>
    <dbReference type="NCBI Taxonomy" id="37682"/>
    <lineage>
        <taxon>Eukaryota</taxon>
        <taxon>Viridiplantae</taxon>
        <taxon>Streptophyta</taxon>
        <taxon>Embryophyta</taxon>
        <taxon>Tracheophyta</taxon>
        <taxon>Spermatophyta</taxon>
        <taxon>Magnoliopsida</taxon>
        <taxon>Liliopsida</taxon>
        <taxon>Poales</taxon>
        <taxon>Poaceae</taxon>
        <taxon>BOP clade</taxon>
        <taxon>Pooideae</taxon>
        <taxon>Triticodae</taxon>
        <taxon>Triticeae</taxon>
        <taxon>Triticinae</taxon>
        <taxon>Aegilops</taxon>
    </lineage>
</organism>
<name>M8BPP3_AEGTA</name>
<evidence type="ECO:0000313" key="1">
    <source>
        <dbReference type="EnsemblPlants" id="EMT23753"/>
    </source>
</evidence>
<sequence>MPKLPLAPCLSATLPCVSMPPSGAHRPTGEYRLLLQWTIDMKLSEGQIGCYVFLLGSKQPPRYIGWPEAASWCFDIPVQVHDSLHWYSEIYLSESSRQHQRDSKPVIVFDTIAESFRWMCAPVVSPQANIFDMDGTLGIYRRNYVTKEIDVEPFLKEKETIDIWVLRNYETEGSVWNHDEYRLDVVSVDDGVLVLLLLGEYLTRVDSDGELLENFNIGENPRMTKWRLKQSLIHHTFFSALKGYAVNFRIGR</sequence>